<accession>A0A3M7KYW0</accession>
<dbReference type="Proteomes" id="UP000279271">
    <property type="component" value="Unassembled WGS sequence"/>
</dbReference>
<protein>
    <submittedName>
        <fullName evidence="2">Uncharacterized protein</fullName>
    </submittedName>
</protein>
<comment type="caution">
    <text evidence="2">The sequence shown here is derived from an EMBL/GenBank/DDBJ whole genome shotgun (WGS) entry which is preliminary data.</text>
</comment>
<evidence type="ECO:0000313" key="3">
    <source>
        <dbReference type="Proteomes" id="UP000279271"/>
    </source>
</evidence>
<gene>
    <name evidence="2" type="ORF">APUTEX25_005725</name>
</gene>
<proteinExistence type="predicted"/>
<evidence type="ECO:0000313" key="2">
    <source>
        <dbReference type="EMBL" id="RMZ55099.1"/>
    </source>
</evidence>
<organism evidence="2 3">
    <name type="scientific">Auxenochlorella protothecoides</name>
    <name type="common">Green microalga</name>
    <name type="synonym">Chlorella protothecoides</name>
    <dbReference type="NCBI Taxonomy" id="3075"/>
    <lineage>
        <taxon>Eukaryota</taxon>
        <taxon>Viridiplantae</taxon>
        <taxon>Chlorophyta</taxon>
        <taxon>core chlorophytes</taxon>
        <taxon>Trebouxiophyceae</taxon>
        <taxon>Chlorellales</taxon>
        <taxon>Chlorellaceae</taxon>
        <taxon>Auxenochlorella</taxon>
    </lineage>
</organism>
<dbReference type="EMBL" id="QOKY01000171">
    <property type="protein sequence ID" value="RMZ55099.1"/>
    <property type="molecule type" value="Genomic_DNA"/>
</dbReference>
<name>A0A3M7KYW0_AUXPR</name>
<dbReference type="AlphaFoldDB" id="A0A3M7KYW0"/>
<reference evidence="3" key="1">
    <citation type="journal article" date="2018" name="Algal Res.">
        <title>Characterization of plant carbon substrate utilization by Auxenochlorella protothecoides.</title>
        <authorList>
            <person name="Vogler B.W."/>
            <person name="Starkenburg S.R."/>
            <person name="Sudasinghe N."/>
            <person name="Schambach J.Y."/>
            <person name="Rollin J.A."/>
            <person name="Pattathil S."/>
            <person name="Barry A.N."/>
        </authorList>
    </citation>
    <scope>NUCLEOTIDE SEQUENCE [LARGE SCALE GENOMIC DNA]</scope>
    <source>
        <strain evidence="3">UTEX 25</strain>
    </source>
</reference>
<feature type="compositionally biased region" description="Basic residues" evidence="1">
    <location>
        <begin position="135"/>
        <end position="150"/>
    </location>
</feature>
<feature type="compositionally biased region" description="Acidic residues" evidence="1">
    <location>
        <begin position="109"/>
        <end position="125"/>
    </location>
</feature>
<feature type="compositionally biased region" description="Polar residues" evidence="1">
    <location>
        <begin position="152"/>
        <end position="161"/>
    </location>
</feature>
<feature type="region of interest" description="Disordered" evidence="1">
    <location>
        <begin position="1"/>
        <end position="178"/>
    </location>
</feature>
<sequence length="242" mass="25149">MDQHQDDMFQTSRQDQDYAWRSGNLQSSATRLDRTGQDAQLGPGAGGHPATLFALPSISENGSGAFAGMEPHVRMPDAMPGRGRQEGEVVSQYSAGGPSSGLPPRPPDSEEEDGDEDDDDGDDYNESGSSGRPARTLKRRKSTTSTRSRRSNAQAPRSLSMSAGARDGGTPGSMQAQAHVAAQALMQVPGGVLPAHLEFPPGMEALMPSAQALAGDPAAYSAAAALAPIVALPGDVKPRLST</sequence>
<evidence type="ECO:0000256" key="1">
    <source>
        <dbReference type="SAM" id="MobiDB-lite"/>
    </source>
</evidence>